<dbReference type="InterPro" id="IPR005052">
    <property type="entry name" value="Lectin_leg"/>
</dbReference>
<dbReference type="GO" id="GO:0006888">
    <property type="term" value="P:endoplasmic reticulum to Golgi vesicle-mediated transport"/>
    <property type="evidence" value="ECO:0007669"/>
    <property type="project" value="TreeGrafter"/>
</dbReference>
<dbReference type="PANTHER" id="PTHR12223:SF45">
    <property type="entry name" value="RE50040P"/>
    <property type="match status" value="1"/>
</dbReference>
<keyword evidence="3" id="KW-0732">Signal</keyword>
<dbReference type="GO" id="GO:0005789">
    <property type="term" value="C:endoplasmic reticulum membrane"/>
    <property type="evidence" value="ECO:0007669"/>
    <property type="project" value="TreeGrafter"/>
</dbReference>
<accession>A0A4P6XTS0</accession>
<evidence type="ECO:0000256" key="1">
    <source>
        <dbReference type="ARBA" id="ARBA00004479"/>
    </source>
</evidence>
<evidence type="ECO:0000256" key="5">
    <source>
        <dbReference type="ARBA" id="ARBA00023136"/>
    </source>
</evidence>
<keyword evidence="2 6" id="KW-0812">Transmembrane</keyword>
<dbReference type="AlphaFoldDB" id="A0A4P6XTS0"/>
<evidence type="ECO:0000259" key="7">
    <source>
        <dbReference type="PROSITE" id="PS51328"/>
    </source>
</evidence>
<dbReference type="GO" id="GO:0005793">
    <property type="term" value="C:endoplasmic reticulum-Golgi intermediate compartment"/>
    <property type="evidence" value="ECO:0007669"/>
    <property type="project" value="TreeGrafter"/>
</dbReference>
<dbReference type="GO" id="GO:0005537">
    <property type="term" value="F:D-mannose binding"/>
    <property type="evidence" value="ECO:0007669"/>
    <property type="project" value="TreeGrafter"/>
</dbReference>
<dbReference type="SUPFAM" id="SSF49899">
    <property type="entry name" value="Concanavalin A-like lectins/glucanases"/>
    <property type="match status" value="1"/>
</dbReference>
<dbReference type="GO" id="GO:0030134">
    <property type="term" value="C:COPII-coated ER to Golgi transport vesicle"/>
    <property type="evidence" value="ECO:0007669"/>
    <property type="project" value="TreeGrafter"/>
</dbReference>
<comment type="subcellular location">
    <subcellularLocation>
        <location evidence="1">Membrane</location>
        <topology evidence="1">Single-pass type I membrane protein</topology>
    </subcellularLocation>
</comment>
<organism evidence="8 9">
    <name type="scientific">Metschnikowia aff. pulcherrima</name>
    <dbReference type="NCBI Taxonomy" id="2163413"/>
    <lineage>
        <taxon>Eukaryota</taxon>
        <taxon>Fungi</taxon>
        <taxon>Dikarya</taxon>
        <taxon>Ascomycota</taxon>
        <taxon>Saccharomycotina</taxon>
        <taxon>Pichiomycetes</taxon>
        <taxon>Metschnikowiaceae</taxon>
        <taxon>Metschnikowia</taxon>
    </lineage>
</organism>
<dbReference type="GO" id="GO:0000139">
    <property type="term" value="C:Golgi membrane"/>
    <property type="evidence" value="ECO:0007669"/>
    <property type="project" value="TreeGrafter"/>
</dbReference>
<dbReference type="CDD" id="cd07308">
    <property type="entry name" value="lectin_leg-like"/>
    <property type="match status" value="1"/>
</dbReference>
<gene>
    <name evidence="8" type="primary">MPUL0D04930</name>
    <name evidence="8" type="ORF">METSCH_D04930</name>
</gene>
<dbReference type="PANTHER" id="PTHR12223">
    <property type="entry name" value="VESICULAR MANNOSE-BINDING LECTIN"/>
    <property type="match status" value="1"/>
</dbReference>
<sequence>MALQTLKTRAVVALFTLASLVAFWWFVFARKASDEFTPEEVNDLFQNKNSEVHVKRIELPLHAITSPFLDKQLLQLPNWDLSGDIVVQNGQHISLTLDGKHQAGNMFSKQPLLAESFEMELTFHIHGQATLKADGMAVWFVDKQLPLGDVFGAQNNFRGLGIFIDTFRNGRQGDFPLVTAQYAQNYLYYDKHLDGLDTKMALCTAKQLLNPALGKTRMRVVHTKNGYLSVDFNYDPDNSADWHNCFSVMNVKLPRQPYLGISAETGELFENVDIIENRIFALYLPDGDHYIESVDELETIMEQQQQQQQVPTMGKVPEKQRTRKSVLRLRNAEKRIKEREKQERLQKYGDADATFVRRWLRRVLKAGKYGLYATVVLFAAWIVRIALKSRKSKRGYRSSGLLD</sequence>
<evidence type="ECO:0000256" key="3">
    <source>
        <dbReference type="ARBA" id="ARBA00022729"/>
    </source>
</evidence>
<evidence type="ECO:0000256" key="4">
    <source>
        <dbReference type="ARBA" id="ARBA00022989"/>
    </source>
</evidence>
<keyword evidence="9" id="KW-1185">Reference proteome</keyword>
<reference evidence="9" key="1">
    <citation type="submission" date="2019-03" db="EMBL/GenBank/DDBJ databases">
        <title>Snf2 controls pulcherriminic acid biosynthesis and connects pigmentation and antifungal activity of the yeast Metschnikowia pulcherrima.</title>
        <authorList>
            <person name="Gore-Lloyd D."/>
            <person name="Sumann I."/>
            <person name="Brachmann A.O."/>
            <person name="Schneeberger K."/>
            <person name="Ortiz-Merino R.A."/>
            <person name="Moreno-Beltran M."/>
            <person name="Schlaefli M."/>
            <person name="Kirner P."/>
            <person name="Santos Kron A."/>
            <person name="Wolfe K.H."/>
            <person name="Piel J."/>
            <person name="Ahrens C.H."/>
            <person name="Henk D."/>
            <person name="Freimoser F.M."/>
        </authorList>
    </citation>
    <scope>NUCLEOTIDE SEQUENCE [LARGE SCALE GENOMIC DNA]</scope>
    <source>
        <strain evidence="9">APC 1.2</strain>
    </source>
</reference>
<evidence type="ECO:0000313" key="8">
    <source>
        <dbReference type="EMBL" id="QBM89421.1"/>
    </source>
</evidence>
<name>A0A4P6XTS0_9ASCO</name>
<proteinExistence type="predicted"/>
<dbReference type="STRING" id="2163413.A0A4P6XTS0"/>
<dbReference type="Gene3D" id="2.60.120.200">
    <property type="match status" value="1"/>
</dbReference>
<evidence type="ECO:0000256" key="6">
    <source>
        <dbReference type="SAM" id="Phobius"/>
    </source>
</evidence>
<feature type="transmembrane region" description="Helical" evidence="6">
    <location>
        <begin position="369"/>
        <end position="387"/>
    </location>
</feature>
<keyword evidence="4 6" id="KW-1133">Transmembrane helix</keyword>
<dbReference type="Pfam" id="PF03388">
    <property type="entry name" value="Lectin_leg-like"/>
    <property type="match status" value="1"/>
</dbReference>
<dbReference type="Proteomes" id="UP000292447">
    <property type="component" value="Chromosome IV"/>
</dbReference>
<evidence type="ECO:0000256" key="2">
    <source>
        <dbReference type="ARBA" id="ARBA00022692"/>
    </source>
</evidence>
<dbReference type="InterPro" id="IPR013320">
    <property type="entry name" value="ConA-like_dom_sf"/>
</dbReference>
<keyword evidence="5 6" id="KW-0472">Membrane</keyword>
<evidence type="ECO:0000313" key="9">
    <source>
        <dbReference type="Proteomes" id="UP000292447"/>
    </source>
</evidence>
<dbReference type="InterPro" id="IPR051136">
    <property type="entry name" value="Intracellular_Lectin-GPT"/>
</dbReference>
<dbReference type="EMBL" id="CP034459">
    <property type="protein sequence ID" value="QBM89421.1"/>
    <property type="molecule type" value="Genomic_DNA"/>
</dbReference>
<feature type="domain" description="L-type lectin-like" evidence="7">
    <location>
        <begin position="56"/>
        <end position="282"/>
    </location>
</feature>
<dbReference type="PROSITE" id="PS51328">
    <property type="entry name" value="L_LECTIN_LIKE"/>
    <property type="match status" value="1"/>
</dbReference>
<protein>
    <submittedName>
        <fullName evidence="8">Lectin, mannose-binding 2</fullName>
    </submittedName>
</protein>